<dbReference type="OrthoDB" id="1043111at2759"/>
<dbReference type="InterPro" id="IPR029071">
    <property type="entry name" value="Ubiquitin-like_domsf"/>
</dbReference>
<organism evidence="3 4">
    <name type="scientific">Dothistroma septosporum (strain NZE10 / CBS 128990)</name>
    <name type="common">Red band needle blight fungus</name>
    <name type="synonym">Mycosphaerella pini</name>
    <dbReference type="NCBI Taxonomy" id="675120"/>
    <lineage>
        <taxon>Eukaryota</taxon>
        <taxon>Fungi</taxon>
        <taxon>Dikarya</taxon>
        <taxon>Ascomycota</taxon>
        <taxon>Pezizomycotina</taxon>
        <taxon>Dothideomycetes</taxon>
        <taxon>Dothideomycetidae</taxon>
        <taxon>Mycosphaerellales</taxon>
        <taxon>Mycosphaerellaceae</taxon>
        <taxon>Dothistroma</taxon>
    </lineage>
</organism>
<evidence type="ECO:0000256" key="1">
    <source>
        <dbReference type="SAM" id="MobiDB-lite"/>
    </source>
</evidence>
<reference evidence="3 4" key="2">
    <citation type="journal article" date="2012" name="PLoS Pathog.">
        <title>Diverse lifestyles and strategies of plant pathogenesis encoded in the genomes of eighteen Dothideomycetes fungi.</title>
        <authorList>
            <person name="Ohm R.A."/>
            <person name="Feau N."/>
            <person name="Henrissat B."/>
            <person name="Schoch C.L."/>
            <person name="Horwitz B.A."/>
            <person name="Barry K.W."/>
            <person name="Condon B.J."/>
            <person name="Copeland A.C."/>
            <person name="Dhillon B."/>
            <person name="Glaser F."/>
            <person name="Hesse C.N."/>
            <person name="Kosti I."/>
            <person name="LaButti K."/>
            <person name="Lindquist E.A."/>
            <person name="Lucas S."/>
            <person name="Salamov A.A."/>
            <person name="Bradshaw R.E."/>
            <person name="Ciuffetti L."/>
            <person name="Hamelin R.C."/>
            <person name="Kema G.H.J."/>
            <person name="Lawrence C."/>
            <person name="Scott J.A."/>
            <person name="Spatafora J.W."/>
            <person name="Turgeon B.G."/>
            <person name="de Wit P.J.G.M."/>
            <person name="Zhong S."/>
            <person name="Goodwin S.B."/>
            <person name="Grigoriev I.V."/>
        </authorList>
    </citation>
    <scope>NUCLEOTIDE SEQUENCE [LARGE SCALE GENOMIC DNA]</scope>
    <source>
        <strain evidence="4">NZE10 / CBS 128990</strain>
    </source>
</reference>
<evidence type="ECO:0000259" key="2">
    <source>
        <dbReference type="Pfam" id="PF13881"/>
    </source>
</evidence>
<feature type="compositionally biased region" description="Polar residues" evidence="1">
    <location>
        <begin position="49"/>
        <end position="65"/>
    </location>
</feature>
<name>N1PFX4_DOTSN</name>
<feature type="region of interest" description="Disordered" evidence="1">
    <location>
        <begin position="221"/>
        <end position="247"/>
    </location>
</feature>
<evidence type="ECO:0000313" key="3">
    <source>
        <dbReference type="EMBL" id="EME40485.1"/>
    </source>
</evidence>
<sequence length="253" mass="27288">MVSSQPDAVAGAPVQSVTPTTQIATAVERPLEINNTPPTPGDQRFEDAVQQQPEPSAQPTGTTGAPQLPPVEAHTQPLSTAIEQSPLLTRKETEALGPAADEAEAHSAGASGPQLSISLMLTTGARHPYKIDEKYLRNRKVEAKDANGAFDPKAISGYQLKELIWTDWRSEWEPRPTSPSSIRLILLGRMVEDKSLLRDLPFKSDSTNVVHMTVKPADLIDDEDTAGKGTGKSSSTRMRDTEDRGAGCRCVVQ</sequence>
<dbReference type="PANTHER" id="PTHR13169">
    <property type="entry name" value="UBIQUITIN-LIKE PROTEIN 3 HCG-1 PROTEIN"/>
    <property type="match status" value="1"/>
</dbReference>
<dbReference type="Proteomes" id="UP000016933">
    <property type="component" value="Unassembled WGS sequence"/>
</dbReference>
<dbReference type="SUPFAM" id="SSF54236">
    <property type="entry name" value="Ubiquitin-like"/>
    <property type="match status" value="1"/>
</dbReference>
<feature type="compositionally biased region" description="Basic and acidic residues" evidence="1">
    <location>
        <begin position="237"/>
        <end position="246"/>
    </location>
</feature>
<proteinExistence type="predicted"/>
<protein>
    <recommendedName>
        <fullName evidence="2">UBL3-like ubiquitin domain-containing protein</fullName>
    </recommendedName>
</protein>
<feature type="compositionally biased region" description="Polar residues" evidence="1">
    <location>
        <begin position="15"/>
        <end position="24"/>
    </location>
</feature>
<dbReference type="InterPro" id="IPR039540">
    <property type="entry name" value="UBL3-like_ubiquitin_dom"/>
</dbReference>
<dbReference type="PANTHER" id="PTHR13169:SF0">
    <property type="entry name" value="UBIQUITIN-LIKE PROTEIN 3"/>
    <property type="match status" value="1"/>
</dbReference>
<dbReference type="Pfam" id="PF13881">
    <property type="entry name" value="Rad60-SLD_2"/>
    <property type="match status" value="1"/>
</dbReference>
<reference evidence="4" key="1">
    <citation type="journal article" date="2012" name="PLoS Genet.">
        <title>The genomes of the fungal plant pathogens Cladosporium fulvum and Dothistroma septosporum reveal adaptation to different hosts and lifestyles but also signatures of common ancestry.</title>
        <authorList>
            <person name="de Wit P.J.G.M."/>
            <person name="van der Burgt A."/>
            <person name="Oekmen B."/>
            <person name="Stergiopoulos I."/>
            <person name="Abd-Elsalam K.A."/>
            <person name="Aerts A.L."/>
            <person name="Bahkali A.H."/>
            <person name="Beenen H.G."/>
            <person name="Chettri P."/>
            <person name="Cox M.P."/>
            <person name="Datema E."/>
            <person name="de Vries R.P."/>
            <person name="Dhillon B."/>
            <person name="Ganley A.R."/>
            <person name="Griffiths S.A."/>
            <person name="Guo Y."/>
            <person name="Hamelin R.C."/>
            <person name="Henrissat B."/>
            <person name="Kabir M.S."/>
            <person name="Jashni M.K."/>
            <person name="Kema G."/>
            <person name="Klaubauf S."/>
            <person name="Lapidus A."/>
            <person name="Levasseur A."/>
            <person name="Lindquist E."/>
            <person name="Mehrabi R."/>
            <person name="Ohm R.A."/>
            <person name="Owen T.J."/>
            <person name="Salamov A."/>
            <person name="Schwelm A."/>
            <person name="Schijlen E."/>
            <person name="Sun H."/>
            <person name="van den Burg H.A."/>
            <person name="van Ham R.C.H.J."/>
            <person name="Zhang S."/>
            <person name="Goodwin S.B."/>
            <person name="Grigoriev I.V."/>
            <person name="Collemare J."/>
            <person name="Bradshaw R.E."/>
        </authorList>
    </citation>
    <scope>NUCLEOTIDE SEQUENCE [LARGE SCALE GENOMIC DNA]</scope>
    <source>
        <strain evidence="4">NZE10 / CBS 128990</strain>
    </source>
</reference>
<dbReference type="OMA" id="NDAVAME"/>
<dbReference type="EMBL" id="KB446543">
    <property type="protein sequence ID" value="EME40485.1"/>
    <property type="molecule type" value="Genomic_DNA"/>
</dbReference>
<accession>N1PFX4</accession>
<dbReference type="Gene3D" id="3.10.20.90">
    <property type="entry name" value="Phosphatidylinositol 3-kinase Catalytic Subunit, Chain A, domain 1"/>
    <property type="match status" value="1"/>
</dbReference>
<feature type="region of interest" description="Disordered" evidence="1">
    <location>
        <begin position="1"/>
        <end position="72"/>
    </location>
</feature>
<dbReference type="AlphaFoldDB" id="N1PFX4"/>
<dbReference type="eggNOG" id="ENOG502S95Z">
    <property type="taxonomic scope" value="Eukaryota"/>
</dbReference>
<feature type="domain" description="UBL3-like ubiquitin" evidence="2">
    <location>
        <begin position="136"/>
        <end position="219"/>
    </location>
</feature>
<evidence type="ECO:0000313" key="4">
    <source>
        <dbReference type="Proteomes" id="UP000016933"/>
    </source>
</evidence>
<dbReference type="STRING" id="675120.N1PFX4"/>
<keyword evidence="4" id="KW-1185">Reference proteome</keyword>
<dbReference type="HOGENOM" id="CLU_055856_0_0_1"/>
<dbReference type="InterPro" id="IPR040015">
    <property type="entry name" value="UBL3-like"/>
</dbReference>
<gene>
    <name evidence="3" type="ORF">DOTSEDRAFT_74152</name>
</gene>